<protein>
    <recommendedName>
        <fullName evidence="1">DUF2202 domain-containing protein</fullName>
    </recommendedName>
</protein>
<dbReference type="STRING" id="917.SAMN05216326_12317"/>
<feature type="domain" description="DUF2202" evidence="1">
    <location>
        <begin position="17"/>
        <end position="135"/>
    </location>
</feature>
<dbReference type="InterPro" id="IPR012347">
    <property type="entry name" value="Ferritin-like"/>
</dbReference>
<dbReference type="Gene3D" id="1.20.1260.10">
    <property type="match status" value="1"/>
</dbReference>
<evidence type="ECO:0000313" key="2">
    <source>
        <dbReference type="EMBL" id="SEM70863.1"/>
    </source>
</evidence>
<proteinExistence type="predicted"/>
<evidence type="ECO:0000259" key="1">
    <source>
        <dbReference type="Pfam" id="PF09968"/>
    </source>
</evidence>
<dbReference type="AlphaFoldDB" id="A0A1H8AK17"/>
<accession>A0A1H8AK17</accession>
<dbReference type="InterPro" id="IPR009078">
    <property type="entry name" value="Ferritin-like_SF"/>
</dbReference>
<sequence length="140" mass="16011">MHNLTEIEISALNEALDDEYMAWSVYDQVIADFGTIQPFSNIRAAEERHIAALHTLFTQYNLPIPDNSWPGKVERFASIQTACEAAVAGEIANSKMYDRLMKATERPDILAVLQNLQEASQQRHLPAFQRCLERHVRQKK</sequence>
<gene>
    <name evidence="2" type="ORF">SAMN05216325_101183</name>
</gene>
<dbReference type="RefSeq" id="WP_090627069.1">
    <property type="nucleotide sequence ID" value="NZ_FOCP01000001.1"/>
</dbReference>
<name>A0A1H8AK17_9PROT</name>
<organism evidence="2 3">
    <name type="scientific">Nitrosomonas marina</name>
    <dbReference type="NCBI Taxonomy" id="917"/>
    <lineage>
        <taxon>Bacteria</taxon>
        <taxon>Pseudomonadati</taxon>
        <taxon>Pseudomonadota</taxon>
        <taxon>Betaproteobacteria</taxon>
        <taxon>Nitrosomonadales</taxon>
        <taxon>Nitrosomonadaceae</taxon>
        <taxon>Nitrosomonas</taxon>
    </lineage>
</organism>
<dbReference type="EMBL" id="FOCP01000001">
    <property type="protein sequence ID" value="SEM70863.1"/>
    <property type="molecule type" value="Genomic_DNA"/>
</dbReference>
<dbReference type="CDD" id="cd01048">
    <property type="entry name" value="Ferritin_like_AB2"/>
    <property type="match status" value="1"/>
</dbReference>
<dbReference type="Proteomes" id="UP000199459">
    <property type="component" value="Unassembled WGS sequence"/>
</dbReference>
<dbReference type="SUPFAM" id="SSF47240">
    <property type="entry name" value="Ferritin-like"/>
    <property type="match status" value="1"/>
</dbReference>
<dbReference type="OrthoDB" id="573482at2"/>
<dbReference type="InterPro" id="IPR019243">
    <property type="entry name" value="DUF2202"/>
</dbReference>
<reference evidence="2 3" key="1">
    <citation type="submission" date="2016-10" db="EMBL/GenBank/DDBJ databases">
        <authorList>
            <person name="de Groot N.N."/>
        </authorList>
    </citation>
    <scope>NUCLEOTIDE SEQUENCE [LARGE SCALE GENOMIC DNA]</scope>
    <source>
        <strain evidence="2 3">Nm22</strain>
    </source>
</reference>
<dbReference type="Pfam" id="PF09968">
    <property type="entry name" value="DUF2202"/>
    <property type="match status" value="1"/>
</dbReference>
<evidence type="ECO:0000313" key="3">
    <source>
        <dbReference type="Proteomes" id="UP000199459"/>
    </source>
</evidence>